<protein>
    <submittedName>
        <fullName evidence="2">Uncharacterized protein</fullName>
    </submittedName>
</protein>
<evidence type="ECO:0000256" key="1">
    <source>
        <dbReference type="SAM" id="MobiDB-lite"/>
    </source>
</evidence>
<name>A0A7W6FH92_9HYPH</name>
<evidence type="ECO:0000313" key="3">
    <source>
        <dbReference type="Proteomes" id="UP000545490"/>
    </source>
</evidence>
<sequence length="310" mass="34764">MINQDSKFPGKARSDKGAWIGPWQPQWRDRGESGPFTTLRQLYGDIQDAANGLKAKRDLLKQTGKFTPAGIAEQLKDVARGETIPAIRTAAAEQVRKYRLEIESRRAAMKAFDHDPKDIVSEMRRQEARAWLRSMKPDERTKAVRNASDPLIKEAALSVPVELTGLLPSTRDDLTRQLLEERYGDEIEALNELDAAVSTVERAVDGARDDVREALGMVPHDFNAEFRDVEDEIDRLAALRATKSQQPKIDMDSIMSSVKAMNLDEQSQLLEAVKIERKRSDDRAFRDALESVGGPLSGALEAHFRKHHPG</sequence>
<accession>A0A7W6FH92</accession>
<dbReference type="Proteomes" id="UP000545490">
    <property type="component" value="Unassembled WGS sequence"/>
</dbReference>
<proteinExistence type="predicted"/>
<gene>
    <name evidence="2" type="ORF">GGQ65_001148</name>
</gene>
<organism evidence="2 3">
    <name type="scientific">Rhizobium fabae</name>
    <dbReference type="NCBI Taxonomy" id="573179"/>
    <lineage>
        <taxon>Bacteria</taxon>
        <taxon>Pseudomonadati</taxon>
        <taxon>Pseudomonadota</taxon>
        <taxon>Alphaproteobacteria</taxon>
        <taxon>Hyphomicrobiales</taxon>
        <taxon>Rhizobiaceae</taxon>
        <taxon>Rhizobium/Agrobacterium group</taxon>
        <taxon>Rhizobium</taxon>
    </lineage>
</organism>
<dbReference type="RefSeq" id="WP_245438196.1">
    <property type="nucleotide sequence ID" value="NZ_JACIDG010000003.1"/>
</dbReference>
<feature type="region of interest" description="Disordered" evidence="1">
    <location>
        <begin position="1"/>
        <end position="33"/>
    </location>
</feature>
<comment type="caution">
    <text evidence="2">The sequence shown here is derived from an EMBL/GenBank/DDBJ whole genome shotgun (WGS) entry which is preliminary data.</text>
</comment>
<evidence type="ECO:0000313" key="2">
    <source>
        <dbReference type="EMBL" id="MBB3913878.1"/>
    </source>
</evidence>
<dbReference type="EMBL" id="JACIDG010000003">
    <property type="protein sequence ID" value="MBB3913878.1"/>
    <property type="molecule type" value="Genomic_DNA"/>
</dbReference>
<reference evidence="2 3" key="1">
    <citation type="submission" date="2020-08" db="EMBL/GenBank/DDBJ databases">
        <title>Genomic Encyclopedia of Type Strains, Phase IV (KMG-IV): sequencing the most valuable type-strain genomes for metagenomic binning, comparative biology and taxonomic classification.</title>
        <authorList>
            <person name="Goeker M."/>
        </authorList>
    </citation>
    <scope>NUCLEOTIDE SEQUENCE [LARGE SCALE GENOMIC DNA]</scope>
    <source>
        <strain evidence="2 3">DSM 19331</strain>
    </source>
</reference>
<dbReference type="AlphaFoldDB" id="A0A7W6FH92"/>